<dbReference type="InterPro" id="IPR048940">
    <property type="entry name" value="ATG5_HBR"/>
</dbReference>
<keyword evidence="2 5" id="KW-1017">Isopeptide bond</keyword>
<dbReference type="GeneID" id="42002247"/>
<name>A0A507CG49_9FUNG</name>
<comment type="subcellular location">
    <subcellularLocation>
        <location evidence="5">Preautophagosomal structure membrane</location>
        <topology evidence="5">Peripheral membrane protein</topology>
    </subcellularLocation>
</comment>
<dbReference type="InterPro" id="IPR048318">
    <property type="entry name" value="ATG5_UblB"/>
</dbReference>
<dbReference type="InterPro" id="IPR042527">
    <property type="entry name" value="Atg5_UblA_dom_sf"/>
</dbReference>
<dbReference type="InterPro" id="IPR007239">
    <property type="entry name" value="Atg5"/>
</dbReference>
<dbReference type="GO" id="GO:0005776">
    <property type="term" value="C:autophagosome"/>
    <property type="evidence" value="ECO:0007669"/>
    <property type="project" value="TreeGrafter"/>
</dbReference>
<evidence type="ECO:0000256" key="3">
    <source>
        <dbReference type="ARBA" id="ARBA00022843"/>
    </source>
</evidence>
<gene>
    <name evidence="9" type="ORF">SmJEL517_g01022</name>
</gene>
<dbReference type="GO" id="GO:0044233">
    <property type="term" value="C:mitochondria-associated endoplasmic reticulum membrane contact site"/>
    <property type="evidence" value="ECO:0007669"/>
    <property type="project" value="TreeGrafter"/>
</dbReference>
<sequence length="297" mass="33710">MELDRTVTEFVWKGQVPLRISVHSEDVKTLMGSSSTSTGQRDIDPQHILALRCSYLPLLTSTIRKYFTELCNQPLVIDDADIWYECEGVPLKWHYPIGLLFDIHNGARQLLPWTITVRFTSFPADKLIRVNAASSMDAPHDFFMALIKEADFLRTGSIKKVMGLSKADQSSLWEGLCSNDYEKFWAVNTRLITNEGIQPKAIPLRIYIQDRPVVQELVVPLDQERKIIPGVPENPRTISIVLQDVLKDALDLTIDISTLQVTLHGVAIPLDTPIPYLSVNMSYPDNFLHLVVVFPRR</sequence>
<comment type="subunit">
    <text evidence="5">Conjugated with ATG12.</text>
</comment>
<reference evidence="9 10" key="1">
    <citation type="journal article" date="2019" name="Sci. Rep.">
        <title>Comparative genomics of chytrid fungi reveal insights into the obligate biotrophic and pathogenic lifestyle of Synchytrium endobioticum.</title>
        <authorList>
            <person name="van de Vossenberg B.T.L.H."/>
            <person name="Warris S."/>
            <person name="Nguyen H.D.T."/>
            <person name="van Gent-Pelzer M.P.E."/>
            <person name="Joly D.L."/>
            <person name="van de Geest H.C."/>
            <person name="Bonants P.J.M."/>
            <person name="Smith D.S."/>
            <person name="Levesque C.A."/>
            <person name="van der Lee T.A.J."/>
        </authorList>
    </citation>
    <scope>NUCLEOTIDE SEQUENCE [LARGE SCALE GENOMIC DNA]</scope>
    <source>
        <strain evidence="9 10">JEL517</strain>
    </source>
</reference>
<dbReference type="GO" id="GO:0061908">
    <property type="term" value="C:phagophore"/>
    <property type="evidence" value="ECO:0007669"/>
    <property type="project" value="TreeGrafter"/>
</dbReference>
<organism evidence="9 10">
    <name type="scientific">Synchytrium microbalum</name>
    <dbReference type="NCBI Taxonomy" id="1806994"/>
    <lineage>
        <taxon>Eukaryota</taxon>
        <taxon>Fungi</taxon>
        <taxon>Fungi incertae sedis</taxon>
        <taxon>Chytridiomycota</taxon>
        <taxon>Chytridiomycota incertae sedis</taxon>
        <taxon>Chytridiomycetes</taxon>
        <taxon>Synchytriales</taxon>
        <taxon>Synchytriaceae</taxon>
        <taxon>Synchytrium</taxon>
    </lineage>
</organism>
<protein>
    <recommendedName>
        <fullName evidence="5">Autophagy protein 5</fullName>
    </recommendedName>
</protein>
<evidence type="ECO:0000313" key="9">
    <source>
        <dbReference type="EMBL" id="TPX36976.1"/>
    </source>
</evidence>
<dbReference type="GO" id="GO:0034274">
    <property type="term" value="C:Atg12-Atg5-Atg16 complex"/>
    <property type="evidence" value="ECO:0007669"/>
    <property type="project" value="TreeGrafter"/>
</dbReference>
<dbReference type="GO" id="GO:0000422">
    <property type="term" value="P:autophagy of mitochondrion"/>
    <property type="evidence" value="ECO:0007669"/>
    <property type="project" value="TreeGrafter"/>
</dbReference>
<dbReference type="OrthoDB" id="272162at2759"/>
<dbReference type="PANTHER" id="PTHR13040">
    <property type="entry name" value="AUTOPHAGY PROTEIN 5"/>
    <property type="match status" value="1"/>
</dbReference>
<evidence type="ECO:0000256" key="1">
    <source>
        <dbReference type="ARBA" id="ARBA00006910"/>
    </source>
</evidence>
<comment type="caution">
    <text evidence="9">The sequence shown here is derived from an EMBL/GenBank/DDBJ whole genome shotgun (WGS) entry which is preliminary data.</text>
</comment>
<dbReference type="GO" id="GO:0019776">
    <property type="term" value="F:Atg8-family ligase activity"/>
    <property type="evidence" value="ECO:0007669"/>
    <property type="project" value="TreeGrafter"/>
</dbReference>
<evidence type="ECO:0000313" key="10">
    <source>
        <dbReference type="Proteomes" id="UP000319731"/>
    </source>
</evidence>
<dbReference type="Pfam" id="PF20637">
    <property type="entry name" value="ATG5_HBR"/>
    <property type="match status" value="1"/>
</dbReference>
<proteinExistence type="inferred from homology"/>
<dbReference type="InterPro" id="IPR042526">
    <property type="entry name" value="Atg5_HR"/>
</dbReference>
<dbReference type="PANTHER" id="PTHR13040:SF2">
    <property type="entry name" value="AUTOPHAGY PROTEIN 5"/>
    <property type="match status" value="1"/>
</dbReference>
<dbReference type="InterPro" id="IPR048939">
    <property type="entry name" value="ATG5_UblA"/>
</dbReference>
<feature type="domain" description="Autophagy protein ATG5 UblA" evidence="8">
    <location>
        <begin position="11"/>
        <end position="119"/>
    </location>
</feature>
<evidence type="ECO:0000256" key="4">
    <source>
        <dbReference type="ARBA" id="ARBA00023006"/>
    </source>
</evidence>
<evidence type="ECO:0000259" key="8">
    <source>
        <dbReference type="Pfam" id="PF20638"/>
    </source>
</evidence>
<dbReference type="RefSeq" id="XP_031027047.1">
    <property type="nucleotide sequence ID" value="XM_031166950.1"/>
</dbReference>
<evidence type="ECO:0000259" key="7">
    <source>
        <dbReference type="Pfam" id="PF20637"/>
    </source>
</evidence>
<dbReference type="EMBL" id="QEAO01000003">
    <property type="protein sequence ID" value="TPX36976.1"/>
    <property type="molecule type" value="Genomic_DNA"/>
</dbReference>
<dbReference type="GO" id="GO:0034727">
    <property type="term" value="P:piecemeal microautophagy of the nucleus"/>
    <property type="evidence" value="ECO:0007669"/>
    <property type="project" value="TreeGrafter"/>
</dbReference>
<dbReference type="Pfam" id="PF04106">
    <property type="entry name" value="ATG5_UblB"/>
    <property type="match status" value="1"/>
</dbReference>
<dbReference type="Gene3D" id="3.10.20.620">
    <property type="match status" value="1"/>
</dbReference>
<dbReference type="GO" id="GO:0034045">
    <property type="term" value="C:phagophore assembly site membrane"/>
    <property type="evidence" value="ECO:0007669"/>
    <property type="project" value="UniProtKB-SubCell"/>
</dbReference>
<dbReference type="GO" id="GO:0006995">
    <property type="term" value="P:cellular response to nitrogen starvation"/>
    <property type="evidence" value="ECO:0007669"/>
    <property type="project" value="TreeGrafter"/>
</dbReference>
<evidence type="ECO:0000256" key="2">
    <source>
        <dbReference type="ARBA" id="ARBA00022499"/>
    </source>
</evidence>
<comment type="function">
    <text evidence="5">Involved in cytoplasm to vacuole transport (Cvt) and autophagic vesicle formation.</text>
</comment>
<dbReference type="Gene3D" id="1.10.246.190">
    <property type="entry name" value="Autophagy protein Apg5, helix rich domain"/>
    <property type="match status" value="1"/>
</dbReference>
<dbReference type="AlphaFoldDB" id="A0A507CG49"/>
<accession>A0A507CG49</accession>
<feature type="domain" description="Autophagy protein ATG5 alpha-helical bundle region" evidence="7">
    <location>
        <begin position="137"/>
        <end position="193"/>
    </location>
</feature>
<keyword evidence="10" id="KW-1185">Reference proteome</keyword>
<evidence type="ECO:0000256" key="5">
    <source>
        <dbReference type="RuleBase" id="RU361202"/>
    </source>
</evidence>
<dbReference type="STRING" id="1806994.A0A507CG49"/>
<feature type="domain" description="Autophagy protein ATG5 UblB" evidence="6">
    <location>
        <begin position="202"/>
        <end position="292"/>
    </location>
</feature>
<keyword evidence="5" id="KW-0472">Membrane</keyword>
<dbReference type="Proteomes" id="UP000319731">
    <property type="component" value="Unassembled WGS sequence"/>
</dbReference>
<dbReference type="Gene3D" id="3.10.20.90">
    <property type="entry name" value="Phosphatidylinositol 3-kinase Catalytic Subunit, Chain A, domain 1"/>
    <property type="match status" value="1"/>
</dbReference>
<keyword evidence="5" id="KW-0813">Transport</keyword>
<dbReference type="Pfam" id="PF20638">
    <property type="entry name" value="ATG5_UblA"/>
    <property type="match status" value="1"/>
</dbReference>
<comment type="similarity">
    <text evidence="1 5">Belongs to the ATG5 family.</text>
</comment>
<keyword evidence="3 5" id="KW-0832">Ubl conjugation</keyword>
<keyword evidence="4 5" id="KW-0072">Autophagy</keyword>
<evidence type="ECO:0000259" key="6">
    <source>
        <dbReference type="Pfam" id="PF04106"/>
    </source>
</evidence>